<dbReference type="KEGG" id="vg:80518126"/>
<dbReference type="EMBL" id="KY523104">
    <property type="protein sequence ID" value="QKU34717.1"/>
    <property type="molecule type" value="Genomic_DNA"/>
</dbReference>
<proteinExistence type="predicted"/>
<dbReference type="InterPro" id="IPR029052">
    <property type="entry name" value="Metallo-depent_PP-like"/>
</dbReference>
<sequence>MDNSDFYAIFNNLSNNVSCVKNNIQNQEYKNIITCTDYEKRNSFFNEMELKYYLDVDTLVFGQIFCDDNIINKYNKNNNLFFAILNNTDCVDSKFNKIVFAALSENFEILDDTKFVINKGAMYLDTTKKVVTPSNYYDLYVHLKNDYVVHFIFLDTNLFGYKKIENRYEYINAKDSLYKMYKWLKYILKNDKSDVIFFVGHEKIFDIKIDTLFPKIGTFFDIILDFITNNNYRNKIYYLCKGNKYFEYVCFKGEGRYDKLEINQFSVGNDNSEISHSNFIEYYDQKSNKIGTAFLYEKDNNIGYLQYTISSIRNNVDIIYDIVC</sequence>
<organism evidence="1">
    <name type="scientific">Tupanvirus soda lake</name>
    <dbReference type="NCBI Taxonomy" id="2126985"/>
    <lineage>
        <taxon>Viruses</taxon>
        <taxon>Varidnaviria</taxon>
        <taxon>Bamfordvirae</taxon>
        <taxon>Nucleocytoviricota</taxon>
        <taxon>Megaviricetes</taxon>
        <taxon>Imitervirales</taxon>
        <taxon>Mimiviridae</taxon>
        <taxon>Megamimivirinae</taxon>
        <taxon>Tupanvirus</taxon>
        <taxon>Tupanvirus salinum</taxon>
    </lineage>
</organism>
<dbReference type="GeneID" id="80518126"/>
<name>A0A6N1NPH5_9VIRU</name>
<evidence type="ECO:0000313" key="1">
    <source>
        <dbReference type="EMBL" id="QKU34717.1"/>
    </source>
</evidence>
<protein>
    <submittedName>
        <fullName evidence="1">Putative orfan</fullName>
    </submittedName>
</protein>
<dbReference type="RefSeq" id="YP_010781362.1">
    <property type="nucleotide sequence ID" value="NC_075039.1"/>
</dbReference>
<reference evidence="1" key="1">
    <citation type="submission" date="2017-01" db="EMBL/GenBank/DDBJ databases">
        <authorList>
            <person name="Assis F.L."/>
            <person name="Abrahao J.S."/>
            <person name="Silva L."/>
            <person name="Khalil J.B."/>
            <person name="Rodrigues R."/>
            <person name="Silva L.S."/>
            <person name="Arantes T."/>
            <person name="Boratto P."/>
            <person name="Andrade M."/>
            <person name="Kroon E.G."/>
            <person name="Ribeiro B."/>
            <person name="Bergier I."/>
            <person name="Seligmann H."/>
            <person name="Ghigo E."/>
            <person name="Colson P."/>
            <person name="Levasseur A."/>
            <person name="Raoult D."/>
            <person name="Scola B.L."/>
        </authorList>
    </citation>
    <scope>NUCLEOTIDE SEQUENCE</scope>
    <source>
        <strain evidence="1">Soda lake</strain>
    </source>
</reference>
<accession>A0A6N1NPH5</accession>
<reference evidence="1" key="2">
    <citation type="journal article" date="2018" name="Nat. Commun.">
        <title>Tailed giant Tupanvirus possesses the most complete translational apparatus of the known virosphere.</title>
        <authorList>
            <person name="Abrahao J."/>
            <person name="Silva L."/>
            <person name="Silva L.S."/>
            <person name="Khalil J.Y.B."/>
            <person name="Rodrigues R."/>
            <person name="Arantes T."/>
            <person name="Assis F."/>
            <person name="Boratto P."/>
            <person name="Andrade M."/>
            <person name="Kroon E.G."/>
            <person name="Ribeiro B."/>
            <person name="Bergier I."/>
            <person name="Seligmann H."/>
            <person name="Ghigo E."/>
            <person name="Colson P."/>
            <person name="Levasseur A."/>
            <person name="Kroemer G."/>
            <person name="Raoult D."/>
            <person name="La Scola B."/>
        </authorList>
    </citation>
    <scope>NUCLEOTIDE SEQUENCE [LARGE SCALE GENOMIC DNA]</scope>
    <source>
        <strain evidence="1">Soda lake</strain>
    </source>
</reference>
<dbReference type="Gene3D" id="3.60.21.10">
    <property type="match status" value="1"/>
</dbReference>